<proteinExistence type="predicted"/>
<dbReference type="EMBL" id="LN714484">
    <property type="protein sequence ID" value="CEL68309.1"/>
    <property type="molecule type" value="Genomic_DNA"/>
</dbReference>
<feature type="region of interest" description="Disordered" evidence="1">
    <location>
        <begin position="1123"/>
        <end position="1142"/>
    </location>
</feature>
<feature type="compositionally biased region" description="Polar residues" evidence="1">
    <location>
        <begin position="856"/>
        <end position="865"/>
    </location>
</feature>
<feature type="region of interest" description="Disordered" evidence="1">
    <location>
        <begin position="1209"/>
        <end position="1229"/>
    </location>
</feature>
<reference evidence="2" key="1">
    <citation type="journal article" date="2015" name="PLoS ONE">
        <title>Comprehensive Evaluation of Toxoplasma gondii VEG and Neospora caninum LIV Genomes with Tachyzoite Stage Transcriptome and Proteome Defines Novel Transcript Features.</title>
        <authorList>
            <person name="Ramaprasad A."/>
            <person name="Mourier T."/>
            <person name="Naeem R."/>
            <person name="Malas T.B."/>
            <person name="Moussa E."/>
            <person name="Panigrahi A."/>
            <person name="Vermont S.J."/>
            <person name="Otto T.D."/>
            <person name="Wastling J."/>
            <person name="Pain A."/>
        </authorList>
    </citation>
    <scope>NUCLEOTIDE SEQUENCE</scope>
    <source>
        <strain evidence="2">Liverpool</strain>
    </source>
</reference>
<feature type="compositionally biased region" description="Gly residues" evidence="1">
    <location>
        <begin position="1328"/>
        <end position="1337"/>
    </location>
</feature>
<accession>A0A0F7UEK8</accession>
<feature type="compositionally biased region" description="Basic and acidic residues" evidence="1">
    <location>
        <begin position="826"/>
        <end position="839"/>
    </location>
</feature>
<feature type="region of interest" description="Disordered" evidence="1">
    <location>
        <begin position="1451"/>
        <end position="1490"/>
    </location>
</feature>
<protein>
    <submittedName>
        <fullName evidence="2">Uncharacterized protein</fullName>
    </submittedName>
</protein>
<sequence>MNFRASSCTPTPVSHARRGTGAWSRVMQLRSRAELGERQECVQGDSRKTSQKMCGRPQWITLQHKTRMSPPGWPEPATFPNSEREASAEASKQLRWGCPGTVISLSDRLGPVLDRTREECSGAFLHSAVCLTTESSSCGHAGSLAWNAPMADKLSSTDQGYAVATASARTRRASAPVPRELAAGHSRSSACWLPPASASLSVSRLFGASPRVLFPSLSTHSRFAIDPSSVPFLLSAPSVVFHRQRHTASSSSSQARVCRGQPSDASGSFTFRAERSTPSESRGSASPRGETFSQRAPFVQADSRGDWGSETGRGANENLRLWKGAHSCTVELRHALLRQRLQDRNKTRSDQGKHSVSWDDADLQRLGCLQGSGKTDAGVSSAISGGVERQELTCEDSRRGADAATAGANFAGRSAVGKADWKPANLSHGDVGEDQHRLLSRLAQSIQHLPTRDIAFCLAHLHKLSPPDAQAHVFSADPILAVYAAAVQALRARLAALSSLEWKDILVPVVDLLLDHPLPRSSRLQQGPPSPRSFPSSVSSRFPPLFVIFDPLLRDVCVRVTRYAPSLPPHLLLFFFNAYARISIFSPPLVLATAKAVERRIDTLSPQDVSMAVTTFALAQRQRNESLRPVQSAAEKRGGRLRPGRTREPEPCLSDGDTANTNELSQSLPESSAPSPSVASLPESSSTCVSASAPAPASDHPPSCASSPGLSSAPSPHLLSHSPRDGGGTDWTGGALPDVSSTFFRLLSRLATTPCLRQQLPLSSAVQILSACARFPAPLESRRLKGDSRQACADSLADGDTSTRSPHSSSPSLTAEAVRGRRTHPPKLDQLEDANRDAMHPGPPTMLSSSSAPSSVTNCNSQNSAPPREADVQASVFQTLFADVLMLSAFESWTPQLVASAMNAFTSCKSLSSFRRHDSLVLLLHRLLFTIRARRQQVGRSEFVEGAGNQTRHHVEREGLTAEAIEQRCVGVRSVGYKHDARRPAGDWRVWDDAFSDEKIVVSFSLALHALGKENVRLSYPVLTEVLQTVAWVLRHCRASIPAADRQSTGHATVRHESRAEAPFLKGEARDGAGLPGACVGDEKSLYNPQQQPGLPLSREWALMAWGLAKLLSYAKATKKPPGWLRGTATESETASSDRVPRAGSTECLDTWEMEDAWDGYCANVFRPLFLSMPPLLSAQRKPDVIAISQLADALRRMLLLDVGEKARTGVPAPDTQASPFPESEDKTQSHVRLPSTSCPVLDSHVPGRAAALLEGPTAVHRETSETRPRGVLLCDKENVFVTGGRSTDLSRRGTRPVATERGVATHDVVVDADGLARKVDSSSQQGGSCGRPGGLSGETVGSRERRDTAAVVGDRPALSLRWVGREGSGRLGAMENAQLDGSPYLCEQRLMKPEELLFLLRFVAGYLVRRADACKPHQLLQTSWLYIQLNLLHALQRDFTASASAVAGLSSAPSGQSSESIDPSAGRGKGPSSQAHKPSTETPGCGVGVDAPRMDTIPKLAAVEFMGCVLDRLRETESVLDEGNSFFLQQMLRAYVLKYPEIMKRHPKRIRKFVKRRLGDTLEKGTDSSSEDSCVRRGNSSAGAAARAQVLHLT</sequence>
<feature type="region of interest" description="Disordered" evidence="1">
    <location>
        <begin position="245"/>
        <end position="314"/>
    </location>
</feature>
<feature type="region of interest" description="Disordered" evidence="1">
    <location>
        <begin position="1"/>
        <end position="22"/>
    </location>
</feature>
<feature type="compositionally biased region" description="Polar residues" evidence="1">
    <location>
        <begin position="1"/>
        <end position="12"/>
    </location>
</feature>
<feature type="region of interest" description="Disordered" evidence="1">
    <location>
        <begin position="1318"/>
        <end position="1349"/>
    </location>
</feature>
<feature type="compositionally biased region" description="Low complexity" evidence="1">
    <location>
        <begin position="663"/>
        <end position="721"/>
    </location>
</feature>
<organism evidence="2">
    <name type="scientific">Neospora caninum (strain Liverpool)</name>
    <dbReference type="NCBI Taxonomy" id="572307"/>
    <lineage>
        <taxon>Eukaryota</taxon>
        <taxon>Sar</taxon>
        <taxon>Alveolata</taxon>
        <taxon>Apicomplexa</taxon>
        <taxon>Conoidasida</taxon>
        <taxon>Coccidia</taxon>
        <taxon>Eucoccidiorida</taxon>
        <taxon>Eimeriorina</taxon>
        <taxon>Sarcocystidae</taxon>
        <taxon>Neospora</taxon>
    </lineage>
</organism>
<evidence type="ECO:0000256" key="1">
    <source>
        <dbReference type="SAM" id="MobiDB-lite"/>
    </source>
</evidence>
<feature type="region of interest" description="Disordered" evidence="1">
    <location>
        <begin position="622"/>
        <end position="733"/>
    </location>
</feature>
<feature type="compositionally biased region" description="Polar residues" evidence="1">
    <location>
        <begin position="1472"/>
        <end position="1483"/>
    </location>
</feature>
<name>A0A0F7UEK8_NEOCL</name>
<feature type="region of interest" description="Disordered" evidence="1">
    <location>
        <begin position="783"/>
        <end position="867"/>
    </location>
</feature>
<gene>
    <name evidence="2" type="ORF">BN1204_040790</name>
</gene>
<feature type="compositionally biased region" description="Low complexity" evidence="1">
    <location>
        <begin position="802"/>
        <end position="812"/>
    </location>
</feature>
<evidence type="ECO:0000313" key="2">
    <source>
        <dbReference type="EMBL" id="CEL68309.1"/>
    </source>
</evidence>